<accession>A0A813E2Q5</accession>
<gene>
    <name evidence="2" type="ORF">PGLA1383_LOCUS11693</name>
</gene>
<evidence type="ECO:0000313" key="3">
    <source>
        <dbReference type="Proteomes" id="UP000654075"/>
    </source>
</evidence>
<sequence>PSRILEPEPEVDQGAPVMRQSDQLRHRQSQEPSSLRPTFCGNSLRGRVAHAFDGTKHGDDYLTLSRGEWVVWMREEDAWCYGQRAGCFVVAVVAIAVVVV</sequence>
<dbReference type="Proteomes" id="UP000654075">
    <property type="component" value="Unassembled WGS sequence"/>
</dbReference>
<name>A0A813E2Q5_POLGL</name>
<evidence type="ECO:0000313" key="2">
    <source>
        <dbReference type="EMBL" id="CAE8593080.1"/>
    </source>
</evidence>
<protein>
    <recommendedName>
        <fullName evidence="4">SH3 domain-containing protein</fullName>
    </recommendedName>
</protein>
<reference evidence="2" key="1">
    <citation type="submission" date="2021-02" db="EMBL/GenBank/DDBJ databases">
        <authorList>
            <person name="Dougan E. K."/>
            <person name="Rhodes N."/>
            <person name="Thang M."/>
            <person name="Chan C."/>
        </authorList>
    </citation>
    <scope>NUCLEOTIDE SEQUENCE</scope>
</reference>
<keyword evidence="3" id="KW-1185">Reference proteome</keyword>
<evidence type="ECO:0008006" key="4">
    <source>
        <dbReference type="Google" id="ProtNLM"/>
    </source>
</evidence>
<evidence type="ECO:0000256" key="1">
    <source>
        <dbReference type="SAM" id="MobiDB-lite"/>
    </source>
</evidence>
<dbReference type="EMBL" id="CAJNNV010006103">
    <property type="protein sequence ID" value="CAE8593080.1"/>
    <property type="molecule type" value="Genomic_DNA"/>
</dbReference>
<feature type="region of interest" description="Disordered" evidence="1">
    <location>
        <begin position="1"/>
        <end position="36"/>
    </location>
</feature>
<proteinExistence type="predicted"/>
<feature type="non-terminal residue" evidence="2">
    <location>
        <position position="100"/>
    </location>
</feature>
<organism evidence="2 3">
    <name type="scientific">Polarella glacialis</name>
    <name type="common">Dinoflagellate</name>
    <dbReference type="NCBI Taxonomy" id="89957"/>
    <lineage>
        <taxon>Eukaryota</taxon>
        <taxon>Sar</taxon>
        <taxon>Alveolata</taxon>
        <taxon>Dinophyceae</taxon>
        <taxon>Suessiales</taxon>
        <taxon>Suessiaceae</taxon>
        <taxon>Polarella</taxon>
    </lineage>
</organism>
<feature type="non-terminal residue" evidence="2">
    <location>
        <position position="1"/>
    </location>
</feature>
<comment type="caution">
    <text evidence="2">The sequence shown here is derived from an EMBL/GenBank/DDBJ whole genome shotgun (WGS) entry which is preliminary data.</text>
</comment>
<dbReference type="AlphaFoldDB" id="A0A813E2Q5"/>